<reference evidence="1 2" key="1">
    <citation type="journal article" date="2024" name="J Genomics">
        <title>Draft genome sequencing and assembly of Favolaschia claudopus CIRM-BRFM 2984 isolated from oak limbs.</title>
        <authorList>
            <person name="Navarro D."/>
            <person name="Drula E."/>
            <person name="Chaduli D."/>
            <person name="Cazenave R."/>
            <person name="Ahrendt S."/>
            <person name="Wang J."/>
            <person name="Lipzen A."/>
            <person name="Daum C."/>
            <person name="Barry K."/>
            <person name="Grigoriev I.V."/>
            <person name="Favel A."/>
            <person name="Rosso M.N."/>
            <person name="Martin F."/>
        </authorList>
    </citation>
    <scope>NUCLEOTIDE SEQUENCE [LARGE SCALE GENOMIC DNA]</scope>
    <source>
        <strain evidence="1 2">CIRM-BRFM 2984</strain>
    </source>
</reference>
<sequence length="53" mass="5883">MAVFVPAFEGVTYAGLNHYADAETMPLRVKASVYFKLNAETMAFLLQAEPMQV</sequence>
<keyword evidence="2" id="KW-1185">Reference proteome</keyword>
<dbReference type="EMBL" id="JAWWNJ010000224">
    <property type="protein sequence ID" value="KAK6969442.1"/>
    <property type="molecule type" value="Genomic_DNA"/>
</dbReference>
<name>A0AAV9Z377_9AGAR</name>
<evidence type="ECO:0000313" key="2">
    <source>
        <dbReference type="Proteomes" id="UP001362999"/>
    </source>
</evidence>
<comment type="caution">
    <text evidence="1">The sequence shown here is derived from an EMBL/GenBank/DDBJ whole genome shotgun (WGS) entry which is preliminary data.</text>
</comment>
<dbReference type="AlphaFoldDB" id="A0AAV9Z377"/>
<proteinExistence type="predicted"/>
<protein>
    <submittedName>
        <fullName evidence="1">Uncharacterized protein</fullName>
    </submittedName>
</protein>
<dbReference type="Proteomes" id="UP001362999">
    <property type="component" value="Unassembled WGS sequence"/>
</dbReference>
<organism evidence="1 2">
    <name type="scientific">Favolaschia claudopus</name>
    <dbReference type="NCBI Taxonomy" id="2862362"/>
    <lineage>
        <taxon>Eukaryota</taxon>
        <taxon>Fungi</taxon>
        <taxon>Dikarya</taxon>
        <taxon>Basidiomycota</taxon>
        <taxon>Agaricomycotina</taxon>
        <taxon>Agaricomycetes</taxon>
        <taxon>Agaricomycetidae</taxon>
        <taxon>Agaricales</taxon>
        <taxon>Marasmiineae</taxon>
        <taxon>Mycenaceae</taxon>
        <taxon>Favolaschia</taxon>
    </lineage>
</organism>
<gene>
    <name evidence="1" type="ORF">R3P38DRAFT_3243363</name>
</gene>
<accession>A0AAV9Z377</accession>
<evidence type="ECO:0000313" key="1">
    <source>
        <dbReference type="EMBL" id="KAK6969442.1"/>
    </source>
</evidence>